<evidence type="ECO:0000256" key="1">
    <source>
        <dbReference type="ARBA" id="ARBA00001971"/>
    </source>
</evidence>
<accession>A0ABR3YBH1</accession>
<keyword evidence="5" id="KW-0408">Iron</keyword>
<evidence type="ECO:0000313" key="6">
    <source>
        <dbReference type="EMBL" id="KAL1885655.1"/>
    </source>
</evidence>
<dbReference type="InterPro" id="IPR001128">
    <property type="entry name" value="Cyt_P450"/>
</dbReference>
<dbReference type="InterPro" id="IPR002403">
    <property type="entry name" value="Cyt_P450_E_grp-IV"/>
</dbReference>
<sequence length="439" mass="49564">MLEIVNNKQITGPIVRNAPNELSFGAPDAARQILSVGQGFRKAKFYEPFPPANINDLFKERNEQLHSQKLRAAAQSYSFAAMKQLTPWIEKTERHLIENLDEFAKSKQSLDMAKWLHWFSFDVLGEVAFSRSFGFLEAKKDVDGAIRAIDKAQAYNVTVGQIPWTDYLLRRNPLLQFIPATANRNSLVTRIAMEEMEKRLKGHVVDRKDMLGLLLEAKRKNEDKLSLNDVFSNAHGAIFAGSDSTSSTMVTFLYNVLSNAGVLAKLMEEILKADSEGNLSELVTYEEALQLPYFQACLKEAMRIAPASGVNLMREVPPQGATICGEYVKGGTNVSVNAWVVHRDKATFGQDADIFRPERWLDSPEAQIKLMDRSMFQFGGGSRVCTGRHLALIEMNTLLPQLMRRYEISFANPGKKLSHHSCSFFVLQWDLNLKLKLRK</sequence>
<dbReference type="SUPFAM" id="SSF48264">
    <property type="entry name" value="Cytochrome P450"/>
    <property type="match status" value="1"/>
</dbReference>
<dbReference type="PANTHER" id="PTHR24305:SF232">
    <property type="entry name" value="P450, PUTATIVE (EUROFUNG)-RELATED"/>
    <property type="match status" value="1"/>
</dbReference>
<evidence type="ECO:0000313" key="7">
    <source>
        <dbReference type="Proteomes" id="UP001583193"/>
    </source>
</evidence>
<evidence type="ECO:0000256" key="2">
    <source>
        <dbReference type="ARBA" id="ARBA00010617"/>
    </source>
</evidence>
<evidence type="ECO:0000256" key="5">
    <source>
        <dbReference type="ARBA" id="ARBA00023004"/>
    </source>
</evidence>
<comment type="cofactor">
    <cofactor evidence="1">
        <name>heme</name>
        <dbReference type="ChEBI" id="CHEBI:30413"/>
    </cofactor>
</comment>
<dbReference type="EMBL" id="JAVDPF010000002">
    <property type="protein sequence ID" value="KAL1885655.1"/>
    <property type="molecule type" value="Genomic_DNA"/>
</dbReference>
<dbReference type="InterPro" id="IPR036396">
    <property type="entry name" value="Cyt_P450_sf"/>
</dbReference>
<dbReference type="Gene3D" id="1.10.630.10">
    <property type="entry name" value="Cytochrome P450"/>
    <property type="match status" value="1"/>
</dbReference>
<dbReference type="Proteomes" id="UP001583193">
    <property type="component" value="Unassembled WGS sequence"/>
</dbReference>
<reference evidence="6 7" key="1">
    <citation type="journal article" date="2024" name="IMA Fungus">
        <title>IMA Genome - F19 : A genome assembly and annotation guide to empower mycologists, including annotated draft genome sequences of Ceratocystis pirilliformis, Diaporthe australafricana, Fusarium ophioides, Paecilomyces lecythidis, and Sporothrix stenoceras.</title>
        <authorList>
            <person name="Aylward J."/>
            <person name="Wilson A.M."/>
            <person name="Visagie C.M."/>
            <person name="Spraker J."/>
            <person name="Barnes I."/>
            <person name="Buitendag C."/>
            <person name="Ceriani C."/>
            <person name="Del Mar Angel L."/>
            <person name="du Plessis D."/>
            <person name="Fuchs T."/>
            <person name="Gasser K."/>
            <person name="Kramer D."/>
            <person name="Li W."/>
            <person name="Munsamy K."/>
            <person name="Piso A."/>
            <person name="Price J.L."/>
            <person name="Sonnekus B."/>
            <person name="Thomas C."/>
            <person name="van der Nest A."/>
            <person name="van Dijk A."/>
            <person name="van Heerden A."/>
            <person name="van Vuuren N."/>
            <person name="Yilmaz N."/>
            <person name="Duong T.A."/>
            <person name="van der Merwe N.A."/>
            <person name="Wingfield M.J."/>
            <person name="Wingfield B.D."/>
        </authorList>
    </citation>
    <scope>NUCLEOTIDE SEQUENCE [LARGE SCALE GENOMIC DNA]</scope>
    <source>
        <strain evidence="6 7">CMW 18167</strain>
    </source>
</reference>
<dbReference type="InterPro" id="IPR050121">
    <property type="entry name" value="Cytochrome_P450_monoxygenase"/>
</dbReference>
<dbReference type="PRINTS" id="PR00385">
    <property type="entry name" value="P450"/>
</dbReference>
<proteinExistence type="inferred from homology"/>
<evidence type="ECO:0000256" key="4">
    <source>
        <dbReference type="ARBA" id="ARBA00023002"/>
    </source>
</evidence>
<dbReference type="PRINTS" id="PR00465">
    <property type="entry name" value="EP450IV"/>
</dbReference>
<keyword evidence="3" id="KW-0479">Metal-binding</keyword>
<dbReference type="Pfam" id="PF00067">
    <property type="entry name" value="p450"/>
    <property type="match status" value="1"/>
</dbReference>
<name>A0ABR3YBH1_9EURO</name>
<gene>
    <name evidence="6" type="ORF">Plec18167_001150</name>
</gene>
<protein>
    <recommendedName>
        <fullName evidence="8">Pisatin demethylase</fullName>
    </recommendedName>
</protein>
<keyword evidence="4" id="KW-0560">Oxidoreductase</keyword>
<dbReference type="PANTHER" id="PTHR24305">
    <property type="entry name" value="CYTOCHROME P450"/>
    <property type="match status" value="1"/>
</dbReference>
<evidence type="ECO:0008006" key="8">
    <source>
        <dbReference type="Google" id="ProtNLM"/>
    </source>
</evidence>
<organism evidence="6 7">
    <name type="scientific">Paecilomyces lecythidis</name>
    <dbReference type="NCBI Taxonomy" id="3004212"/>
    <lineage>
        <taxon>Eukaryota</taxon>
        <taxon>Fungi</taxon>
        <taxon>Dikarya</taxon>
        <taxon>Ascomycota</taxon>
        <taxon>Pezizomycotina</taxon>
        <taxon>Eurotiomycetes</taxon>
        <taxon>Eurotiomycetidae</taxon>
        <taxon>Eurotiales</taxon>
        <taxon>Thermoascaceae</taxon>
        <taxon>Paecilomyces</taxon>
    </lineage>
</organism>
<dbReference type="CDD" id="cd11060">
    <property type="entry name" value="CYP57A1-like"/>
    <property type="match status" value="1"/>
</dbReference>
<evidence type="ECO:0000256" key="3">
    <source>
        <dbReference type="ARBA" id="ARBA00022723"/>
    </source>
</evidence>
<comment type="similarity">
    <text evidence="2">Belongs to the cytochrome P450 family.</text>
</comment>
<keyword evidence="7" id="KW-1185">Reference proteome</keyword>
<comment type="caution">
    <text evidence="6">The sequence shown here is derived from an EMBL/GenBank/DDBJ whole genome shotgun (WGS) entry which is preliminary data.</text>
</comment>